<dbReference type="PATRIC" id="fig|1354253.4.peg.4798"/>
<sequence length="1829" mass="191560">MDNATQDTVLTPDFTTISTWNNADYNLLTADLVSSMTIAQIQALQHPEWIPATAVSGMTATQISSVTASFAIFSPDWLNGLSISAFQALSGTQLNQLTPATFALLDNAHLSALSATQVSALTVLSGLNSAQFGLLNIAQMTTSTIAHWSQTQYLGVTAQQISTLSTAQIYAMQHTSWMPASAATAFTAAQVQSIYISMYWFSADWLNNLSISAFQGMTPAQSAQITSSTLSGLDNIHLSALTAAQVGSMNNFDGLSSAQFSLLNISRMPNAVVSGWTLTEYSGLTAQQIATLNRGQVQAMQHPEWIPVSAVAGFTSSQTPSLTNDFSALSSDWLNALTLPAFQAVPAEQLGEINATALSNLDSDHQSALEEKAPYIALTAQQISAMSGSQLQALTHQEWIPISAASGLSAEQVAALTVNFSLYPVAWFNNLTASALRAITVTELNQIDPIILTSLDNNHLSALSASQVVGIANINVFNSAQFGLLDISALPATALSSWTTTQYVGVTAQQITTLTPAQFLSIGHTDQINAPAMNGATAAQMAILSSWMFYYYSTAWLNNLSVATFQTLTSAQLNQIQTSRLAGLDNTHLSALTATQVAGMTHLSSLSGAQFALLDISGMSAAGLNALSITQLQSISAVQIAQLSATTLSNLDSAHLSVINEKKTYITLTAQQVSALTVAQIQGLAHPEWIPTTALSGLTPVQITAFSASLSACSADWLNNLSTQTFQAITNNQINQISATTLSGLDASHLSALTATQTAAMTTSLATLSSAWFNGLNIPAFQAISSGKLNLCTAATLSGLDNSHISALTATQLGGMTISFSSFPASWLNALSTQTFKSLSATQINQISNANLAALDDTHLSALTAAQVGAMTHLGALSSAQFGMLDISLMPTSVIANWSLTEYHGLTAKQISTLSPAQVSAIVYPSWMNGSAAAGFTAAQVPSISATFYWFTGAWLNNMSIPAFQAMTVSQAANVTQETLQGLNDAHLSALSAAQTGAMHNFAKLSSAQFALLDISQLTASAISGWSGDNYNGLTAKQITSLSPAQINAMWNTSLIPAALAGSFTADQVQSISTSLYWFSADWLNNLSIPAFQGMTPTQASQITSATLSGLDNAHLSALTAAQVGGMNNFGSLSSDQFGLLNISQMPTSVISYWSGTEYTGITAQQIASLSIAQTQAISHTDWIPATAASGFTASQIQSFTLSFYWFTGSWLNNLSIPAFQAMTLTQAGQITQDTLQGLDDAHLSALSAAQVGVMNNFGRLTSAQFGLLNISALPVSVIIKLNQTEYAGLTAQQISTLSTDQIQALQHADWLSSSAAAGVTAAQMPYFGHAVSQLSSAFINNLSPSAFQAMTVDQFTAMKPSAIVGLNAELLSTLTDRLTLLNADELLSVSPSLSTPQLGLLSQAQRSLLSVSGSTGDSLLNSLSDASLKSIMTSVAANNSSLFSFTAIESVLKDFVAGMTDTLTAAQYSDLSSYAQNIGSVCGTSSPIYSIVNGMVTGAGGASVDWTSQDDGTLTRIGCLGVGSSATQFSQLIANWMDGTNKPASSSTANTQGRPLFADGGPTINDICQGQVGDCSLLSALQAVVDADPNFIKSMIVQNPNDTYSVRFFNNGVPTWVTVDNNEFSSGASVSSSSWVAIAERANVAFEATYWNDNNSYSSLPGGFEKLQAITGDSNTTFWDGWTGTTENTWNTTYFERLKTAVLNGAPAQLSSWESSTNATTGQTNFVGGHAFAIIGFDAATNDFILTNPWGAFRTDGVQGTFEASMDQMWQHGNFSTGIAFANSNGASGAAGQLVTAMATMAATPGASSGVTPALPTSSAPLLVKPLA</sequence>
<dbReference type="RefSeq" id="WP_064519392.1">
    <property type="nucleotide sequence ID" value="NZ_LXEP01000057.1"/>
</dbReference>
<protein>
    <recommendedName>
        <fullName evidence="2">Calpain catalytic domain-containing protein</fullName>
    </recommendedName>
</protein>
<dbReference type="Proteomes" id="UP000078504">
    <property type="component" value="Unassembled WGS sequence"/>
</dbReference>
<keyword evidence="1" id="KW-0645">Protease</keyword>
<dbReference type="SUPFAM" id="SSF54001">
    <property type="entry name" value="Cysteine proteinases"/>
    <property type="match status" value="1"/>
</dbReference>
<accession>A0A1B7HL91</accession>
<dbReference type="Pfam" id="PF00648">
    <property type="entry name" value="Peptidase_C2"/>
    <property type="match status" value="1"/>
</dbReference>
<dbReference type="PROSITE" id="PS50203">
    <property type="entry name" value="CALPAIN_CAT"/>
    <property type="match status" value="1"/>
</dbReference>
<dbReference type="InterPro" id="IPR038765">
    <property type="entry name" value="Papain-like_cys_pep_sf"/>
</dbReference>
<feature type="active site" evidence="1">
    <location>
        <position position="1576"/>
    </location>
</feature>
<evidence type="ECO:0000259" key="2">
    <source>
        <dbReference type="PROSITE" id="PS50203"/>
    </source>
</evidence>
<comment type="caution">
    <text evidence="3">The sequence shown here is derived from an EMBL/GenBank/DDBJ whole genome shotgun (WGS) entry which is preliminary data.</text>
</comment>
<feature type="domain" description="Calpain catalytic" evidence="2">
    <location>
        <begin position="1556"/>
        <end position="1772"/>
    </location>
</feature>
<dbReference type="InterPro" id="IPR032675">
    <property type="entry name" value="LRR_dom_sf"/>
</dbReference>
<dbReference type="GO" id="GO:0006508">
    <property type="term" value="P:proteolysis"/>
    <property type="evidence" value="ECO:0007669"/>
    <property type="project" value="UniProtKB-KW"/>
</dbReference>
<dbReference type="GO" id="GO:0004198">
    <property type="term" value="F:calcium-dependent cysteine-type endopeptidase activity"/>
    <property type="evidence" value="ECO:0007669"/>
    <property type="project" value="InterPro"/>
</dbReference>
<feature type="active site" evidence="1">
    <location>
        <position position="1749"/>
    </location>
</feature>
<evidence type="ECO:0000313" key="4">
    <source>
        <dbReference type="Proteomes" id="UP000078504"/>
    </source>
</evidence>
<dbReference type="PANTHER" id="PTHR35245:SF2">
    <property type="entry name" value="DISINTEGRIN DOMAIN-CONTAINING PROTEIN"/>
    <property type="match status" value="1"/>
</dbReference>
<feature type="active site" evidence="1">
    <location>
        <position position="1731"/>
    </location>
</feature>
<evidence type="ECO:0000256" key="1">
    <source>
        <dbReference type="PROSITE-ProRule" id="PRU00239"/>
    </source>
</evidence>
<keyword evidence="1" id="KW-0788">Thiol protease</keyword>
<gene>
    <name evidence="3" type="ORF">M977_04642</name>
</gene>
<dbReference type="InterPro" id="IPR001300">
    <property type="entry name" value="Peptidase_C2_calpain_cat"/>
</dbReference>
<evidence type="ECO:0000313" key="3">
    <source>
        <dbReference type="EMBL" id="OAT16326.1"/>
    </source>
</evidence>
<keyword evidence="1" id="KW-0378">Hydrolase</keyword>
<organism evidence="3 4">
    <name type="scientific">Buttiauxella gaviniae ATCC 51604</name>
    <dbReference type="NCBI Taxonomy" id="1354253"/>
    <lineage>
        <taxon>Bacteria</taxon>
        <taxon>Pseudomonadati</taxon>
        <taxon>Pseudomonadota</taxon>
        <taxon>Gammaproteobacteria</taxon>
        <taxon>Enterobacterales</taxon>
        <taxon>Enterobacteriaceae</taxon>
        <taxon>Buttiauxella</taxon>
    </lineage>
</organism>
<reference evidence="3 4" key="1">
    <citation type="submission" date="2016-04" db="EMBL/GenBank/DDBJ databases">
        <title>ATOL: Assembling a taxonomically balanced genome-scale reconstruction of the evolutionary history of the Enterobacteriaceae.</title>
        <authorList>
            <person name="Plunkett G.III."/>
            <person name="Neeno-Eckwall E.C."/>
            <person name="Glasner J.D."/>
            <person name="Perna N.T."/>
        </authorList>
    </citation>
    <scope>NUCLEOTIDE SEQUENCE [LARGE SCALE GENOMIC DNA]</scope>
    <source>
        <strain evidence="3 4">ATCC 51604</strain>
    </source>
</reference>
<dbReference type="Gene3D" id="3.80.10.10">
    <property type="entry name" value="Ribonuclease Inhibitor"/>
    <property type="match status" value="3"/>
</dbReference>
<proteinExistence type="predicted"/>
<name>A0A1B7HL91_9ENTR</name>
<dbReference type="PANTHER" id="PTHR35245">
    <property type="match status" value="1"/>
</dbReference>
<dbReference type="EMBL" id="LXEP01000057">
    <property type="protein sequence ID" value="OAT16326.1"/>
    <property type="molecule type" value="Genomic_DNA"/>
</dbReference>